<dbReference type="GO" id="GO:0005524">
    <property type="term" value="F:ATP binding"/>
    <property type="evidence" value="ECO:0007669"/>
    <property type="project" value="UniProtKB-KW"/>
</dbReference>
<dbReference type="SUPFAM" id="SSF52402">
    <property type="entry name" value="Adenine nucleotide alpha hydrolases-like"/>
    <property type="match status" value="1"/>
</dbReference>
<dbReference type="InParanoid" id="A0A2R5GUE3"/>
<reference evidence="4 5" key="1">
    <citation type="submission" date="2017-12" db="EMBL/GenBank/DDBJ databases">
        <title>Sequencing, de novo assembly and annotation of complete genome of a new Thraustochytrid species, strain FCC1311.</title>
        <authorList>
            <person name="Sedici K."/>
            <person name="Godart F."/>
            <person name="Aiese Cigliano R."/>
            <person name="Sanseverino W."/>
            <person name="Barakat M."/>
            <person name="Ortet P."/>
            <person name="Marechal E."/>
            <person name="Cagnac O."/>
            <person name="Amato A."/>
        </authorList>
    </citation>
    <scope>NUCLEOTIDE SEQUENCE [LARGE SCALE GENOMIC DNA]</scope>
</reference>
<gene>
    <name evidence="4" type="ORF">FCC1311_107062</name>
</gene>
<organism evidence="4 5">
    <name type="scientific">Hondaea fermentalgiana</name>
    <dbReference type="NCBI Taxonomy" id="2315210"/>
    <lineage>
        <taxon>Eukaryota</taxon>
        <taxon>Sar</taxon>
        <taxon>Stramenopiles</taxon>
        <taxon>Bigyra</taxon>
        <taxon>Labyrinthulomycetes</taxon>
        <taxon>Thraustochytrida</taxon>
        <taxon>Thraustochytriidae</taxon>
        <taxon>Hondaea</taxon>
    </lineage>
</organism>
<evidence type="ECO:0000313" key="4">
    <source>
        <dbReference type="EMBL" id="GBG34482.1"/>
    </source>
</evidence>
<dbReference type="GO" id="GO:0006529">
    <property type="term" value="P:asparagine biosynthetic process"/>
    <property type="evidence" value="ECO:0007669"/>
    <property type="project" value="InterPro"/>
</dbReference>
<dbReference type="GO" id="GO:0005829">
    <property type="term" value="C:cytosol"/>
    <property type="evidence" value="ECO:0007669"/>
    <property type="project" value="TreeGrafter"/>
</dbReference>
<dbReference type="CDD" id="cd01991">
    <property type="entry name" value="Asn_synthase_B_C"/>
    <property type="match status" value="1"/>
</dbReference>
<proteinExistence type="predicted"/>
<sequence>MALSAAEAAKTCRAKLIASVQSIWTEQWGLAPNAKTPRAKGERVAIVLSGGVDTCAVVEALRENGFVVDLALTVYCDPSATDRPYAPLIAKSYGVDHVEIECGKDELLQGPLQLCVEALRSFDPMQIRNSMVVARALMEAKERGMRYVLTGDGSDELMGGYSFSWATEDPLWTQKRGEMCSDWFFSAPVLGEALGLKVTSPFTAPIFADWALSSLDKALCIGKRDLEAAPGEARQHRQTGKLPLREAFPEAISAWRRKDPIEVGSGATVLGKEEGRYFSDLINAEELLQEKQRLLREDKVVIRNPEHLYYYRVFRQALLPYLWSMAGTSQVNKLGSRYWSS</sequence>
<evidence type="ECO:0000313" key="5">
    <source>
        <dbReference type="Proteomes" id="UP000241890"/>
    </source>
</evidence>
<dbReference type="OrthoDB" id="42892at2759"/>
<dbReference type="PANTHER" id="PTHR11772:SF46">
    <property type="entry name" value="ASPARAGINE SYNTHETASE DOMAIN-CONTAINING PROTEIN"/>
    <property type="match status" value="1"/>
</dbReference>
<dbReference type="Pfam" id="PF00733">
    <property type="entry name" value="Asn_synthase"/>
    <property type="match status" value="1"/>
</dbReference>
<protein>
    <submittedName>
        <fullName evidence="4">Asparagine synthetase glutamine-hydrolyzing</fullName>
    </submittedName>
</protein>
<dbReference type="GO" id="GO:0004066">
    <property type="term" value="F:asparagine synthase (glutamine-hydrolyzing) activity"/>
    <property type="evidence" value="ECO:0007669"/>
    <property type="project" value="InterPro"/>
</dbReference>
<dbReference type="AlphaFoldDB" id="A0A2R5GUE3"/>
<dbReference type="EMBL" id="BEYU01000196">
    <property type="protein sequence ID" value="GBG34482.1"/>
    <property type="molecule type" value="Genomic_DNA"/>
</dbReference>
<dbReference type="InterPro" id="IPR050795">
    <property type="entry name" value="Asn_Synthetase"/>
</dbReference>
<dbReference type="Proteomes" id="UP000241890">
    <property type="component" value="Unassembled WGS sequence"/>
</dbReference>
<comment type="caution">
    <text evidence="4">The sequence shown here is derived from an EMBL/GenBank/DDBJ whole genome shotgun (WGS) entry which is preliminary data.</text>
</comment>
<evidence type="ECO:0000256" key="2">
    <source>
        <dbReference type="ARBA" id="ARBA00022840"/>
    </source>
</evidence>
<evidence type="ECO:0000256" key="1">
    <source>
        <dbReference type="ARBA" id="ARBA00022741"/>
    </source>
</evidence>
<accession>A0A2R5GUE3</accession>
<dbReference type="InterPro" id="IPR014729">
    <property type="entry name" value="Rossmann-like_a/b/a_fold"/>
</dbReference>
<evidence type="ECO:0000259" key="3">
    <source>
        <dbReference type="Pfam" id="PF00733"/>
    </source>
</evidence>
<feature type="domain" description="Asparagine synthetase" evidence="3">
    <location>
        <begin position="43"/>
        <end position="164"/>
    </location>
</feature>
<keyword evidence="2" id="KW-0067">ATP-binding</keyword>
<dbReference type="Gene3D" id="3.40.50.620">
    <property type="entry name" value="HUPs"/>
    <property type="match status" value="1"/>
</dbReference>
<name>A0A2R5GUE3_9STRA</name>
<keyword evidence="5" id="KW-1185">Reference proteome</keyword>
<keyword evidence="1" id="KW-0547">Nucleotide-binding</keyword>
<dbReference type="PANTHER" id="PTHR11772">
    <property type="entry name" value="ASPARAGINE SYNTHETASE"/>
    <property type="match status" value="1"/>
</dbReference>
<dbReference type="InterPro" id="IPR001962">
    <property type="entry name" value="Asn_synthase"/>
</dbReference>